<dbReference type="Proteomes" id="UP000031977">
    <property type="component" value="Unassembled WGS sequence"/>
</dbReference>
<evidence type="ECO:0000313" key="2">
    <source>
        <dbReference type="EMBL" id="KIN11975.1"/>
    </source>
</evidence>
<protein>
    <recommendedName>
        <fullName evidence="4">HEAT repeat domain-containing protein</fullName>
    </recommendedName>
</protein>
<dbReference type="AlphaFoldDB" id="A0A0C3IAF4"/>
<evidence type="ECO:0000313" key="3">
    <source>
        <dbReference type="Proteomes" id="UP000031977"/>
    </source>
</evidence>
<dbReference type="STRING" id="50718.SU60_04210"/>
<name>A0A0C3IAF4_9VIBR</name>
<evidence type="ECO:0008006" key="4">
    <source>
        <dbReference type="Google" id="ProtNLM"/>
    </source>
</evidence>
<proteinExistence type="predicted"/>
<keyword evidence="1" id="KW-1133">Transmembrane helix</keyword>
<sequence>MKIWLLLSALVLESISINMLIQHSDTIHVELYALAYHTLACVSLSAACWLMMPTNYKYPLGSSMGFLFIFNWLLPVIGILGTLGSLLFALHLPRKVNNVTWRSYEESPLPVNPKNIPVEHLGIGALREILLYDNDPERHLLAISAIRNLPNKYAVSMLQLARRDLSDDVRLQAYASLERIETEINESISLFKKQFEHRPTAHKAYELAQQYWELCYLALPKAF</sequence>
<dbReference type="EMBL" id="JXOK01000009">
    <property type="protein sequence ID" value="KIN11975.1"/>
    <property type="molecule type" value="Genomic_DNA"/>
</dbReference>
<organism evidence="2 3">
    <name type="scientific">Vibrio mytili</name>
    <dbReference type="NCBI Taxonomy" id="50718"/>
    <lineage>
        <taxon>Bacteria</taxon>
        <taxon>Pseudomonadati</taxon>
        <taxon>Pseudomonadota</taxon>
        <taxon>Gammaproteobacteria</taxon>
        <taxon>Vibrionales</taxon>
        <taxon>Vibrionaceae</taxon>
        <taxon>Vibrio</taxon>
    </lineage>
</organism>
<keyword evidence="3" id="KW-1185">Reference proteome</keyword>
<dbReference type="OrthoDB" id="5393896at2"/>
<gene>
    <name evidence="2" type="ORF">SU60_04210</name>
</gene>
<keyword evidence="1" id="KW-0472">Membrane</keyword>
<keyword evidence="1" id="KW-0812">Transmembrane</keyword>
<feature type="transmembrane region" description="Helical" evidence="1">
    <location>
        <begin position="64"/>
        <end position="90"/>
    </location>
</feature>
<reference evidence="2 3" key="1">
    <citation type="submission" date="2015-01" db="EMBL/GenBank/DDBJ databases">
        <title>Draft genome of Vibrio mytili type strain CAIM 528.</title>
        <authorList>
            <person name="Gonzalez-Castillo A."/>
            <person name="Gomez-Gil B."/>
            <person name="Enciso-Ibarra J."/>
        </authorList>
    </citation>
    <scope>NUCLEOTIDE SEQUENCE [LARGE SCALE GENOMIC DNA]</scope>
    <source>
        <strain evidence="2 3">CAIM 528</strain>
    </source>
</reference>
<dbReference type="RefSeq" id="WP_041154466.1">
    <property type="nucleotide sequence ID" value="NZ_JXOK01000009.1"/>
</dbReference>
<evidence type="ECO:0000256" key="1">
    <source>
        <dbReference type="SAM" id="Phobius"/>
    </source>
</evidence>
<accession>A0A0C3IAF4</accession>
<feature type="transmembrane region" description="Helical" evidence="1">
    <location>
        <begin position="32"/>
        <end position="52"/>
    </location>
</feature>
<comment type="caution">
    <text evidence="2">The sequence shown here is derived from an EMBL/GenBank/DDBJ whole genome shotgun (WGS) entry which is preliminary data.</text>
</comment>